<evidence type="ECO:0000256" key="6">
    <source>
        <dbReference type="ARBA" id="ARBA00023136"/>
    </source>
</evidence>
<evidence type="ECO:0000256" key="1">
    <source>
        <dbReference type="ARBA" id="ARBA00004651"/>
    </source>
</evidence>
<reference evidence="8 9" key="1">
    <citation type="submission" date="2018-03" db="EMBL/GenBank/DDBJ databases">
        <title>Genomic Encyclopedia of Type Strains, Phase III (KMG-III): the genomes of soil and plant-associated and newly described type strains.</title>
        <authorList>
            <person name="Whitman W."/>
        </authorList>
    </citation>
    <scope>NUCLEOTIDE SEQUENCE [LARGE SCALE GENOMIC DNA]</scope>
    <source>
        <strain evidence="8 9">CGMCC 4.7125</strain>
    </source>
</reference>
<dbReference type="OrthoDB" id="9808524at2"/>
<gene>
    <name evidence="8" type="ORF">B0I33_109112</name>
</gene>
<keyword evidence="4 7" id="KW-0812">Transmembrane</keyword>
<name>A0A2T0LQ45_9PSEU</name>
<dbReference type="AlphaFoldDB" id="A0A2T0LQ45"/>
<dbReference type="InterPro" id="IPR051907">
    <property type="entry name" value="DoxX-like_oxidoreductase"/>
</dbReference>
<feature type="transmembrane region" description="Helical" evidence="7">
    <location>
        <begin position="88"/>
        <end position="106"/>
    </location>
</feature>
<evidence type="ECO:0000256" key="2">
    <source>
        <dbReference type="ARBA" id="ARBA00006679"/>
    </source>
</evidence>
<evidence type="ECO:0000256" key="5">
    <source>
        <dbReference type="ARBA" id="ARBA00022989"/>
    </source>
</evidence>
<evidence type="ECO:0000313" key="8">
    <source>
        <dbReference type="EMBL" id="PRX45449.1"/>
    </source>
</evidence>
<keyword evidence="9" id="KW-1185">Reference proteome</keyword>
<keyword evidence="5 7" id="KW-1133">Transmembrane helix</keyword>
<dbReference type="Pfam" id="PF07681">
    <property type="entry name" value="DoxX"/>
    <property type="match status" value="1"/>
</dbReference>
<protein>
    <submittedName>
        <fullName evidence="8">Putative oxidoreductase</fullName>
    </submittedName>
</protein>
<dbReference type="PANTHER" id="PTHR33452:SF4">
    <property type="entry name" value="BLL4328 PROTEIN"/>
    <property type="match status" value="1"/>
</dbReference>
<feature type="transmembrane region" description="Helical" evidence="7">
    <location>
        <begin position="118"/>
        <end position="138"/>
    </location>
</feature>
<proteinExistence type="inferred from homology"/>
<keyword evidence="6 7" id="KW-0472">Membrane</keyword>
<evidence type="ECO:0000313" key="9">
    <source>
        <dbReference type="Proteomes" id="UP000238362"/>
    </source>
</evidence>
<keyword evidence="3" id="KW-1003">Cell membrane</keyword>
<evidence type="ECO:0000256" key="3">
    <source>
        <dbReference type="ARBA" id="ARBA00022475"/>
    </source>
</evidence>
<dbReference type="RefSeq" id="WP_106180658.1">
    <property type="nucleotide sequence ID" value="NZ_PVNH01000009.1"/>
</dbReference>
<dbReference type="InterPro" id="IPR032808">
    <property type="entry name" value="DoxX"/>
</dbReference>
<sequence length="145" mass="15127">MIDTSQQHVPTDPATKARLERAALAALRIVAGFLFACHGVQGLFGAFGGVDGAGAALPALSWPGWWASVICLAGGTLVLAGLFTRPAALLCSGTMAYAYFTVHQPLGLFPLENMGEPAALYSWIFLLVAVTGPGALAVDNLRRRS</sequence>
<dbReference type="Proteomes" id="UP000238362">
    <property type="component" value="Unassembled WGS sequence"/>
</dbReference>
<comment type="similarity">
    <text evidence="2">Belongs to the DoxX family.</text>
</comment>
<evidence type="ECO:0000256" key="4">
    <source>
        <dbReference type="ARBA" id="ARBA00022692"/>
    </source>
</evidence>
<accession>A0A2T0LQ45</accession>
<dbReference type="EMBL" id="PVNH01000009">
    <property type="protein sequence ID" value="PRX45449.1"/>
    <property type="molecule type" value="Genomic_DNA"/>
</dbReference>
<feature type="transmembrane region" description="Helical" evidence="7">
    <location>
        <begin position="64"/>
        <end position="83"/>
    </location>
</feature>
<evidence type="ECO:0000256" key="7">
    <source>
        <dbReference type="SAM" id="Phobius"/>
    </source>
</evidence>
<dbReference type="PANTHER" id="PTHR33452">
    <property type="entry name" value="OXIDOREDUCTASE CATD-RELATED"/>
    <property type="match status" value="1"/>
</dbReference>
<organism evidence="8 9">
    <name type="scientific">Prauserella shujinwangii</name>
    <dbReference type="NCBI Taxonomy" id="1453103"/>
    <lineage>
        <taxon>Bacteria</taxon>
        <taxon>Bacillati</taxon>
        <taxon>Actinomycetota</taxon>
        <taxon>Actinomycetes</taxon>
        <taxon>Pseudonocardiales</taxon>
        <taxon>Pseudonocardiaceae</taxon>
        <taxon>Prauserella</taxon>
    </lineage>
</organism>
<comment type="caution">
    <text evidence="8">The sequence shown here is derived from an EMBL/GenBank/DDBJ whole genome shotgun (WGS) entry which is preliminary data.</text>
</comment>
<feature type="transmembrane region" description="Helical" evidence="7">
    <location>
        <begin position="25"/>
        <end position="44"/>
    </location>
</feature>
<comment type="subcellular location">
    <subcellularLocation>
        <location evidence="1">Cell membrane</location>
        <topology evidence="1">Multi-pass membrane protein</topology>
    </subcellularLocation>
</comment>
<dbReference type="GO" id="GO:0005886">
    <property type="term" value="C:plasma membrane"/>
    <property type="evidence" value="ECO:0007669"/>
    <property type="project" value="UniProtKB-SubCell"/>
</dbReference>